<evidence type="ECO:0000313" key="2">
    <source>
        <dbReference type="EMBL" id="SVD19088.1"/>
    </source>
</evidence>
<evidence type="ECO:0000259" key="1">
    <source>
        <dbReference type="Pfam" id="PF00149"/>
    </source>
</evidence>
<feature type="non-terminal residue" evidence="2">
    <location>
        <position position="177"/>
    </location>
</feature>
<dbReference type="Gene3D" id="3.60.21.10">
    <property type="match status" value="1"/>
</dbReference>
<dbReference type="GO" id="GO:0006259">
    <property type="term" value="P:DNA metabolic process"/>
    <property type="evidence" value="ECO:0007669"/>
    <property type="project" value="InterPro"/>
</dbReference>
<protein>
    <recommendedName>
        <fullName evidence="1">Calcineurin-like phosphoesterase domain-containing protein</fullName>
    </recommendedName>
</protein>
<dbReference type="AlphaFoldDB" id="A0A382TCJ8"/>
<proteinExistence type="predicted"/>
<name>A0A382TCJ8_9ZZZZ</name>
<feature type="non-terminal residue" evidence="2">
    <location>
        <position position="1"/>
    </location>
</feature>
<sequence length="177" mass="19797">VRILHLADIHIGVENYGRPATEADLDAMPSYFAPGIDHKRTYLGLSTRLLDFLVALDEAVEYATLNHVDLVLFAGDAYKSRDPSQTHQREFARRVATLVNRDIPVFLLTGNHDIAHSLGRATALEIFPTLGVPQVHVAERMETFKVETRSGPLQIVALPWIRRGALLQRDEHRGATI</sequence>
<dbReference type="GO" id="GO:0008408">
    <property type="term" value="F:3'-5' exonuclease activity"/>
    <property type="evidence" value="ECO:0007669"/>
    <property type="project" value="InterPro"/>
</dbReference>
<accession>A0A382TCJ8</accession>
<organism evidence="2">
    <name type="scientific">marine metagenome</name>
    <dbReference type="NCBI Taxonomy" id="408172"/>
    <lineage>
        <taxon>unclassified sequences</taxon>
        <taxon>metagenomes</taxon>
        <taxon>ecological metagenomes</taxon>
    </lineage>
</organism>
<dbReference type="NCBIfam" id="TIGR00619">
    <property type="entry name" value="sbcd"/>
    <property type="match status" value="1"/>
</dbReference>
<dbReference type="GO" id="GO:0004519">
    <property type="term" value="F:endonuclease activity"/>
    <property type="evidence" value="ECO:0007669"/>
    <property type="project" value="InterPro"/>
</dbReference>
<dbReference type="InterPro" id="IPR004593">
    <property type="entry name" value="SbcD"/>
</dbReference>
<dbReference type="PANTHER" id="PTHR30337">
    <property type="entry name" value="COMPONENT OF ATP-DEPENDENT DSDNA EXONUCLEASE"/>
    <property type="match status" value="1"/>
</dbReference>
<dbReference type="InterPro" id="IPR004843">
    <property type="entry name" value="Calcineurin-like_PHP"/>
</dbReference>
<reference evidence="2" key="1">
    <citation type="submission" date="2018-05" db="EMBL/GenBank/DDBJ databases">
        <authorList>
            <person name="Lanie J.A."/>
            <person name="Ng W.-L."/>
            <person name="Kazmierczak K.M."/>
            <person name="Andrzejewski T.M."/>
            <person name="Davidsen T.M."/>
            <person name="Wayne K.J."/>
            <person name="Tettelin H."/>
            <person name="Glass J.I."/>
            <person name="Rusch D."/>
            <person name="Podicherti R."/>
            <person name="Tsui H.-C.T."/>
            <person name="Winkler M.E."/>
        </authorList>
    </citation>
    <scope>NUCLEOTIDE SEQUENCE</scope>
</reference>
<dbReference type="SUPFAM" id="SSF56300">
    <property type="entry name" value="Metallo-dependent phosphatases"/>
    <property type="match status" value="1"/>
</dbReference>
<dbReference type="InterPro" id="IPR029052">
    <property type="entry name" value="Metallo-depent_PP-like"/>
</dbReference>
<dbReference type="InterPro" id="IPR050535">
    <property type="entry name" value="DNA_Repair-Maintenance_Comp"/>
</dbReference>
<dbReference type="PANTHER" id="PTHR30337:SF0">
    <property type="entry name" value="NUCLEASE SBCCD SUBUNIT D"/>
    <property type="match status" value="1"/>
</dbReference>
<gene>
    <name evidence="2" type="ORF">METZ01_LOCUS371942</name>
</gene>
<dbReference type="Pfam" id="PF00149">
    <property type="entry name" value="Metallophos"/>
    <property type="match status" value="1"/>
</dbReference>
<feature type="domain" description="Calcineurin-like phosphoesterase" evidence="1">
    <location>
        <begin position="2"/>
        <end position="119"/>
    </location>
</feature>
<dbReference type="EMBL" id="UINC01135123">
    <property type="protein sequence ID" value="SVD19088.1"/>
    <property type="molecule type" value="Genomic_DNA"/>
</dbReference>